<dbReference type="Pfam" id="PF23654">
    <property type="entry name" value="ARM_LIN_2nd"/>
    <property type="match status" value="1"/>
</dbReference>
<evidence type="ECO:0000313" key="5">
    <source>
        <dbReference type="Proteomes" id="UP000639772"/>
    </source>
</evidence>
<evidence type="ECO:0000259" key="3">
    <source>
        <dbReference type="Pfam" id="PF23654"/>
    </source>
</evidence>
<dbReference type="Pfam" id="PF23568">
    <property type="entry name" value="ARM_LIN"/>
    <property type="match status" value="1"/>
</dbReference>
<dbReference type="AlphaFoldDB" id="A0A835S503"/>
<organism evidence="4 5">
    <name type="scientific">Vanilla planifolia</name>
    <name type="common">Vanilla</name>
    <dbReference type="NCBI Taxonomy" id="51239"/>
    <lineage>
        <taxon>Eukaryota</taxon>
        <taxon>Viridiplantae</taxon>
        <taxon>Streptophyta</taxon>
        <taxon>Embryophyta</taxon>
        <taxon>Tracheophyta</taxon>
        <taxon>Spermatophyta</taxon>
        <taxon>Magnoliopsida</taxon>
        <taxon>Liliopsida</taxon>
        <taxon>Asparagales</taxon>
        <taxon>Orchidaceae</taxon>
        <taxon>Vanilloideae</taxon>
        <taxon>Vanilleae</taxon>
        <taxon>Vanilla</taxon>
    </lineage>
</organism>
<feature type="compositionally biased region" description="Basic and acidic residues" evidence="1">
    <location>
        <begin position="257"/>
        <end position="268"/>
    </location>
</feature>
<dbReference type="PANTHER" id="PTHR35549">
    <property type="entry name" value="OS04G0584500 PROTEIN"/>
    <property type="match status" value="1"/>
</dbReference>
<sequence length="721" mass="80542">MATPPTHPDPNEELSYNTISAVVAVVDRHFCHLLSSPAPRRSILLRCTSKLTIPSNGLFQFDDHSVLSNLYWGIETIESAINVGSTGDRNARLANAERMLQVPAMLNEGAATAGIENRYIVCCSYFHLSLIRKLLGDEWQMAMHLFQAVLVSPSIVRADLAPELCETLFGIPEFIGASEEAERQRARRYKDLLMYYQVMSYGESRNKKFKSFPSSQFCESIKQDYATAMFQGVSMPNALHQNSTAGRKNSMVYESNSEGKEPSTKLDDETSSSKYLDEDSDKHRMKVSFDIRRLQEMLEESQSDSSISVHSDLSEASDSEFLSLSRRKNKGIQGNGISDNGILSASQMTDRNYSPKSSPPMSTASCEATDTKYGLSIVGYGTAASRALADKYDTSVFNHNLSTLDSKVVDSNSYFDLRSGGENPTMTSKRKDVRCFRSFSSKFRKKHDFSDIIHHGSFARKMTNIFSSEKDWSEESCNYDKDMHLQLLQGFEKVISTLCPSEGSRNHYDADCELTTMWQQLHHKEKLKYCSTKHEIVDHLLNILSSSKEEKEIRVSVSILLVLVSEDKTTIEDIKKKSFHLYSLAMALKRNVHEAAILIYLLNPSPSDIRSLELLPTLVEIACSSNGQTQEMISLPMTPTSASIAIIEVLVTAFDYVTNNMHLAAISSPRVLSKLVNVAMNNGVDAGASLATILMNCMRLNGNCRKFLSQVAPVEPFIQLL</sequence>
<feature type="domain" description="Putative E3 ubiquitin-protein ligase LIN N-terminal" evidence="2">
    <location>
        <begin position="19"/>
        <end position="169"/>
    </location>
</feature>
<accession>A0A835S503</accession>
<dbReference type="EMBL" id="JADCNM010000001">
    <property type="protein sequence ID" value="KAG0500041.1"/>
    <property type="molecule type" value="Genomic_DNA"/>
</dbReference>
<dbReference type="PANTHER" id="PTHR35549:SF2">
    <property type="entry name" value="TRANSDUCIN_WD40 REPEAT-LIKE SUPERFAMILY PROTEIN"/>
    <property type="match status" value="1"/>
</dbReference>
<evidence type="ECO:0000259" key="2">
    <source>
        <dbReference type="Pfam" id="PF23568"/>
    </source>
</evidence>
<reference evidence="4 5" key="1">
    <citation type="journal article" date="2020" name="Nat. Food">
        <title>A phased Vanilla planifolia genome enables genetic improvement of flavour and production.</title>
        <authorList>
            <person name="Hasing T."/>
            <person name="Tang H."/>
            <person name="Brym M."/>
            <person name="Khazi F."/>
            <person name="Huang T."/>
            <person name="Chambers A.H."/>
        </authorList>
    </citation>
    <scope>NUCLEOTIDE SEQUENCE [LARGE SCALE GENOMIC DNA]</scope>
    <source>
        <tissue evidence="4">Leaf</tissue>
    </source>
</reference>
<proteinExistence type="predicted"/>
<feature type="domain" description="Putative E3 ubiquitin-protein ligase LIN ARM repeats" evidence="3">
    <location>
        <begin position="487"/>
        <end position="648"/>
    </location>
</feature>
<dbReference type="InterPro" id="IPR056514">
    <property type="entry name" value="ARM_LIN_2nd"/>
</dbReference>
<gene>
    <name evidence="4" type="ORF">HPP92_000113</name>
</gene>
<feature type="compositionally biased region" description="Polar residues" evidence="1">
    <location>
        <begin position="240"/>
        <end position="256"/>
    </location>
</feature>
<feature type="region of interest" description="Disordered" evidence="1">
    <location>
        <begin position="240"/>
        <end position="279"/>
    </location>
</feature>
<evidence type="ECO:0000313" key="4">
    <source>
        <dbReference type="EMBL" id="KAG0500041.1"/>
    </source>
</evidence>
<dbReference type="Proteomes" id="UP000639772">
    <property type="component" value="Chromosome 1"/>
</dbReference>
<dbReference type="InterPro" id="IPR056512">
    <property type="entry name" value="LIN_N"/>
</dbReference>
<dbReference type="OrthoDB" id="1934613at2759"/>
<name>A0A835S503_VANPL</name>
<comment type="caution">
    <text evidence="4">The sequence shown here is derived from an EMBL/GenBank/DDBJ whole genome shotgun (WGS) entry which is preliminary data.</text>
</comment>
<protein>
    <submittedName>
        <fullName evidence="4">Uncharacterized protein</fullName>
    </submittedName>
</protein>
<evidence type="ECO:0000256" key="1">
    <source>
        <dbReference type="SAM" id="MobiDB-lite"/>
    </source>
</evidence>